<keyword evidence="3" id="KW-1185">Reference proteome</keyword>
<proteinExistence type="predicted"/>
<dbReference type="Gene3D" id="1.10.10.10">
    <property type="entry name" value="Winged helix-like DNA-binding domain superfamily/Winged helix DNA-binding domain"/>
    <property type="match status" value="1"/>
</dbReference>
<dbReference type="GO" id="GO:0003723">
    <property type="term" value="F:RNA binding"/>
    <property type="evidence" value="ECO:0007669"/>
    <property type="project" value="InterPro"/>
</dbReference>
<dbReference type="Proteomes" id="UP000483802">
    <property type="component" value="Unassembled WGS sequence"/>
</dbReference>
<dbReference type="SMART" id="SM01012">
    <property type="entry name" value="ANTAR"/>
    <property type="match status" value="1"/>
</dbReference>
<dbReference type="AlphaFoldDB" id="A0A6L6XAQ3"/>
<comment type="caution">
    <text evidence="2">The sequence shown here is derived from an EMBL/GenBank/DDBJ whole genome shotgun (WGS) entry which is preliminary data.</text>
</comment>
<protein>
    <submittedName>
        <fullName evidence="2">ANTAR domain-containing protein</fullName>
    </submittedName>
</protein>
<dbReference type="SUPFAM" id="SSF52172">
    <property type="entry name" value="CheY-like"/>
    <property type="match status" value="1"/>
</dbReference>
<evidence type="ECO:0000313" key="2">
    <source>
        <dbReference type="EMBL" id="MVO90866.1"/>
    </source>
</evidence>
<feature type="domain" description="ANTAR" evidence="1">
    <location>
        <begin position="21"/>
        <end position="82"/>
    </location>
</feature>
<name>A0A6L6XAQ3_9ACTN</name>
<dbReference type="InterPro" id="IPR005561">
    <property type="entry name" value="ANTAR"/>
</dbReference>
<organism evidence="2 3">
    <name type="scientific">Streptomyces typhae</name>
    <dbReference type="NCBI Taxonomy" id="2681492"/>
    <lineage>
        <taxon>Bacteria</taxon>
        <taxon>Bacillati</taxon>
        <taxon>Actinomycetota</taxon>
        <taxon>Actinomycetes</taxon>
        <taxon>Kitasatosporales</taxon>
        <taxon>Streptomycetaceae</taxon>
        <taxon>Streptomyces</taxon>
    </lineage>
</organism>
<dbReference type="InterPro" id="IPR036388">
    <property type="entry name" value="WH-like_DNA-bd_sf"/>
</dbReference>
<dbReference type="RefSeq" id="WP_157169788.1">
    <property type="nucleotide sequence ID" value="NZ_WPNZ01000040.1"/>
</dbReference>
<evidence type="ECO:0000313" key="3">
    <source>
        <dbReference type="Proteomes" id="UP000483802"/>
    </source>
</evidence>
<evidence type="ECO:0000259" key="1">
    <source>
        <dbReference type="PROSITE" id="PS50921"/>
    </source>
</evidence>
<gene>
    <name evidence="2" type="ORF">GPA10_40535</name>
</gene>
<reference evidence="2 3" key="1">
    <citation type="submission" date="2019-11" db="EMBL/GenBank/DDBJ databases">
        <title>Streptomyces typhae sp. nov., a novel endophytic actinomycete isolated from the root of cattail pollen (Typha angustifolia L.).</title>
        <authorList>
            <person name="Peng C."/>
        </authorList>
    </citation>
    <scope>NUCLEOTIDE SEQUENCE [LARGE SCALE GENOMIC DNA]</scope>
    <source>
        <strain evidence="3">p1417</strain>
    </source>
</reference>
<accession>A0A6L6XAQ3</accession>
<dbReference type="EMBL" id="WPNZ01000040">
    <property type="protein sequence ID" value="MVO90866.1"/>
    <property type="molecule type" value="Genomic_DNA"/>
</dbReference>
<sequence length="122" mass="13517">MFDTHLTERGGDGCRTGEALVRELEEEVKKLRSALTANAPVDQAIGVILAVAQTTAADAWDDLREMSMRTGVRLGALAEQVVEWGRTGLLSDDIRAELERRLTVRSAEHRARRQPTRGIPPR</sequence>
<dbReference type="InterPro" id="IPR011006">
    <property type="entry name" value="CheY-like_superfamily"/>
</dbReference>
<dbReference type="Pfam" id="PF03861">
    <property type="entry name" value="ANTAR"/>
    <property type="match status" value="1"/>
</dbReference>
<dbReference type="PROSITE" id="PS50921">
    <property type="entry name" value="ANTAR"/>
    <property type="match status" value="1"/>
</dbReference>